<evidence type="ECO:0000313" key="2">
    <source>
        <dbReference type="Proteomes" id="UP000004095"/>
    </source>
</evidence>
<name>A1ZLC7_MICM2</name>
<dbReference type="EMBL" id="AAWS01000014">
    <property type="protein sequence ID" value="EAY28681.1"/>
    <property type="molecule type" value="Genomic_DNA"/>
</dbReference>
<dbReference type="AlphaFoldDB" id="A1ZLC7"/>
<proteinExistence type="predicted"/>
<reference evidence="1 2" key="1">
    <citation type="submission" date="2007-01" db="EMBL/GenBank/DDBJ databases">
        <authorList>
            <person name="Haygood M."/>
            <person name="Podell S."/>
            <person name="Anderson C."/>
            <person name="Hopkinson B."/>
            <person name="Roe K."/>
            <person name="Barbeau K."/>
            <person name="Gaasterland T."/>
            <person name="Ferriera S."/>
            <person name="Johnson J."/>
            <person name="Kravitz S."/>
            <person name="Beeson K."/>
            <person name="Sutton G."/>
            <person name="Rogers Y.-H."/>
            <person name="Friedman R."/>
            <person name="Frazier M."/>
            <person name="Venter J.C."/>
        </authorList>
    </citation>
    <scope>NUCLEOTIDE SEQUENCE [LARGE SCALE GENOMIC DNA]</scope>
    <source>
        <strain evidence="1 2">ATCC 23134</strain>
    </source>
</reference>
<evidence type="ECO:0000313" key="1">
    <source>
        <dbReference type="EMBL" id="EAY28681.1"/>
    </source>
</evidence>
<sequence length="37" mass="4173">MFLGNAIQDPNHLLQLVQCQTLAKNTQKPFTFISAQL</sequence>
<comment type="caution">
    <text evidence="1">The sequence shown here is derived from an EMBL/GenBank/DDBJ whole genome shotgun (WGS) entry which is preliminary data.</text>
</comment>
<accession>A1ZLC7</accession>
<protein>
    <submittedName>
        <fullName evidence="1">Uncharacterized protein</fullName>
    </submittedName>
</protein>
<gene>
    <name evidence="1" type="ORF">M23134_07779</name>
</gene>
<organism evidence="1 2">
    <name type="scientific">Microscilla marina ATCC 23134</name>
    <dbReference type="NCBI Taxonomy" id="313606"/>
    <lineage>
        <taxon>Bacteria</taxon>
        <taxon>Pseudomonadati</taxon>
        <taxon>Bacteroidota</taxon>
        <taxon>Cytophagia</taxon>
        <taxon>Cytophagales</taxon>
        <taxon>Microscillaceae</taxon>
        <taxon>Microscilla</taxon>
    </lineage>
</organism>
<keyword evidence="2" id="KW-1185">Reference proteome</keyword>
<dbReference type="Proteomes" id="UP000004095">
    <property type="component" value="Unassembled WGS sequence"/>
</dbReference>